<dbReference type="Pfam" id="PF13041">
    <property type="entry name" value="PPR_2"/>
    <property type="match status" value="1"/>
</dbReference>
<dbReference type="Gene3D" id="1.25.40.10">
    <property type="entry name" value="Tetratricopeptide repeat domain"/>
    <property type="match status" value="2"/>
</dbReference>
<comment type="similarity">
    <text evidence="1">Belongs to the PPR family. P subfamily.</text>
</comment>
<dbReference type="Proteomes" id="UP000238479">
    <property type="component" value="Chromosome 7"/>
</dbReference>
<evidence type="ECO:0000313" key="4">
    <source>
        <dbReference type="EMBL" id="PRQ21144.1"/>
    </source>
</evidence>
<keyword evidence="5" id="KW-1185">Reference proteome</keyword>
<dbReference type="PROSITE" id="PS51375">
    <property type="entry name" value="PPR"/>
    <property type="match status" value="2"/>
</dbReference>
<organism evidence="4 5">
    <name type="scientific">Rosa chinensis</name>
    <name type="common">China rose</name>
    <dbReference type="NCBI Taxonomy" id="74649"/>
    <lineage>
        <taxon>Eukaryota</taxon>
        <taxon>Viridiplantae</taxon>
        <taxon>Streptophyta</taxon>
        <taxon>Embryophyta</taxon>
        <taxon>Tracheophyta</taxon>
        <taxon>Spermatophyta</taxon>
        <taxon>Magnoliopsida</taxon>
        <taxon>eudicotyledons</taxon>
        <taxon>Gunneridae</taxon>
        <taxon>Pentapetalae</taxon>
        <taxon>rosids</taxon>
        <taxon>fabids</taxon>
        <taxon>Rosales</taxon>
        <taxon>Rosaceae</taxon>
        <taxon>Rosoideae</taxon>
        <taxon>Rosoideae incertae sedis</taxon>
        <taxon>Rosa</taxon>
    </lineage>
</organism>
<feature type="repeat" description="PPR" evidence="3">
    <location>
        <begin position="61"/>
        <end position="96"/>
    </location>
</feature>
<dbReference type="InterPro" id="IPR011990">
    <property type="entry name" value="TPR-like_helical_dom_sf"/>
</dbReference>
<evidence type="ECO:0000313" key="5">
    <source>
        <dbReference type="Proteomes" id="UP000238479"/>
    </source>
</evidence>
<comment type="caution">
    <text evidence="4">The sequence shown here is derived from an EMBL/GenBank/DDBJ whole genome shotgun (WGS) entry which is preliminary data.</text>
</comment>
<dbReference type="PANTHER" id="PTHR47941">
    <property type="entry name" value="PENTATRICOPEPTIDE REPEAT-CONTAINING PROTEIN 3, MITOCHONDRIAL"/>
    <property type="match status" value="1"/>
</dbReference>
<sequence>MFKADGNYDQAMELYRRSWETNTIPAVVLHTGVIGDCLEAGNTECALKAYRTMLVTGVAPNSYTYTVLIKGLTTDPNFCGDAKRCLLEMMERGMRSNAATYTTVIEGFAKQEDKVAEEEGKQLVEVMMGNGFVPNAKAMMEVLKGIWLQNQSGVQTVSFECASVPAPCSAVVGASLDLTSESKDYTVRSTGNFDMMTVGLFR</sequence>
<keyword evidence="2" id="KW-0677">Repeat</keyword>
<dbReference type="InterPro" id="IPR002885">
    <property type="entry name" value="PPR_rpt"/>
</dbReference>
<feature type="repeat" description="PPR" evidence="3">
    <location>
        <begin position="97"/>
        <end position="134"/>
    </location>
</feature>
<protein>
    <submittedName>
        <fullName evidence="4">Putative pentatricopeptide</fullName>
    </submittedName>
</protein>
<dbReference type="Gramene" id="PRQ21144">
    <property type="protein sequence ID" value="PRQ21144"/>
    <property type="gene ID" value="RchiOBHm_Chr7g0235941"/>
</dbReference>
<gene>
    <name evidence="4" type="ORF">RchiOBHm_Chr7g0235941</name>
</gene>
<reference evidence="4 5" key="1">
    <citation type="journal article" date="2018" name="Nat. Genet.">
        <title>The Rosa genome provides new insights in the design of modern roses.</title>
        <authorList>
            <person name="Bendahmane M."/>
        </authorList>
    </citation>
    <scope>NUCLEOTIDE SEQUENCE [LARGE SCALE GENOMIC DNA]</scope>
    <source>
        <strain evidence="5">cv. Old Blush</strain>
    </source>
</reference>
<evidence type="ECO:0000256" key="3">
    <source>
        <dbReference type="PROSITE-ProRule" id="PRU00708"/>
    </source>
</evidence>
<accession>A0A2P6PGT3</accession>
<proteinExistence type="inferred from homology"/>
<dbReference type="AlphaFoldDB" id="A0A2P6PGT3"/>
<name>A0A2P6PGT3_ROSCH</name>
<evidence type="ECO:0000256" key="1">
    <source>
        <dbReference type="ARBA" id="ARBA00007626"/>
    </source>
</evidence>
<evidence type="ECO:0000256" key="2">
    <source>
        <dbReference type="ARBA" id="ARBA00022737"/>
    </source>
</evidence>
<dbReference type="EMBL" id="PDCK01000045">
    <property type="protein sequence ID" value="PRQ21144.1"/>
    <property type="molecule type" value="Genomic_DNA"/>
</dbReference>